<reference evidence="2" key="1">
    <citation type="journal article" date="2020" name="bioRxiv">
        <title>Chromosome-level reference genome of the European wasp spider Argiope bruennichi: a resource for studies on range expansion and evolutionary adaptation.</title>
        <authorList>
            <person name="Sheffer M.M."/>
            <person name="Hoppe A."/>
            <person name="Krehenwinkel H."/>
            <person name="Uhl G."/>
            <person name="Kuss A.W."/>
            <person name="Jensen L."/>
            <person name="Jensen C."/>
            <person name="Gillespie R.G."/>
            <person name="Hoff K.J."/>
            <person name="Prost S."/>
        </authorList>
    </citation>
    <scope>NUCLEOTIDE SEQUENCE</scope>
</reference>
<gene>
    <name evidence="2" type="ORF">HNY73_018239</name>
</gene>
<evidence type="ECO:0000313" key="3">
    <source>
        <dbReference type="Proteomes" id="UP000807504"/>
    </source>
</evidence>
<sequence length="502" mass="57467">MNFVIEIDAKSTFSKHSNKNDEAAFQNKDDTKKLTFENDTEDIEKLFSSLSLKNNELLNNNYESDSDTSTGYESNSDSDEQGQSAVLRERYPQRHNRPENNKQLRITPFPQNHAKFCNQHFRSENSQTSVNISPMFDNFNVFHNGCNLLNNISNTNGEEYDASSSIRTFHSCFPSSESVTGEVFENIFLSRVENQIVNNVIPCRATNKIIDDIIPYKNTTNQVINGIIPCAVMDEIFDSVVPSPNDIGNDIFSAEINDIPNYNNLEETFFSESNDTSYNASDGERKTVLDSHFENLPSEEVDQMLKEFILKLKSDHFSNQSCENLSENFQLHELSSNELENFFDNSSKSNQNNVFAFKESNFSKHNQQNFDTKIRHTDSFLSKENLKETSMHSYLAKRNNVLGKLSKFHDSKSGNYSNLISENISSINRESLSHKTSDFVKVSEEIEHKIVKYKEMDRIIKGQKPLPLHSDSVTELSWDMFPFVEIDDNSISECLNSPKFAV</sequence>
<dbReference type="AlphaFoldDB" id="A0A8T0ECK2"/>
<comment type="caution">
    <text evidence="2">The sequence shown here is derived from an EMBL/GenBank/DDBJ whole genome shotgun (WGS) entry which is preliminary data.</text>
</comment>
<keyword evidence="3" id="KW-1185">Reference proteome</keyword>
<accession>A0A8T0ECK2</accession>
<proteinExistence type="predicted"/>
<evidence type="ECO:0000313" key="2">
    <source>
        <dbReference type="EMBL" id="KAF8770746.1"/>
    </source>
</evidence>
<dbReference type="Proteomes" id="UP000807504">
    <property type="component" value="Unassembled WGS sequence"/>
</dbReference>
<feature type="region of interest" description="Disordered" evidence="1">
    <location>
        <begin position="59"/>
        <end position="107"/>
    </location>
</feature>
<feature type="compositionally biased region" description="Basic and acidic residues" evidence="1">
    <location>
        <begin position="87"/>
        <end position="102"/>
    </location>
</feature>
<name>A0A8T0ECK2_ARGBR</name>
<evidence type="ECO:0000256" key="1">
    <source>
        <dbReference type="SAM" id="MobiDB-lite"/>
    </source>
</evidence>
<organism evidence="2 3">
    <name type="scientific">Argiope bruennichi</name>
    <name type="common">Wasp spider</name>
    <name type="synonym">Aranea bruennichi</name>
    <dbReference type="NCBI Taxonomy" id="94029"/>
    <lineage>
        <taxon>Eukaryota</taxon>
        <taxon>Metazoa</taxon>
        <taxon>Ecdysozoa</taxon>
        <taxon>Arthropoda</taxon>
        <taxon>Chelicerata</taxon>
        <taxon>Arachnida</taxon>
        <taxon>Araneae</taxon>
        <taxon>Araneomorphae</taxon>
        <taxon>Entelegynae</taxon>
        <taxon>Araneoidea</taxon>
        <taxon>Araneidae</taxon>
        <taxon>Argiope</taxon>
    </lineage>
</organism>
<reference evidence="2" key="2">
    <citation type="submission" date="2020-06" db="EMBL/GenBank/DDBJ databases">
        <authorList>
            <person name="Sheffer M."/>
        </authorList>
    </citation>
    <scope>NUCLEOTIDE SEQUENCE</scope>
</reference>
<protein>
    <submittedName>
        <fullName evidence="2">Uncharacterized protein</fullName>
    </submittedName>
</protein>
<dbReference type="EMBL" id="JABXBU010002228">
    <property type="protein sequence ID" value="KAF8770746.1"/>
    <property type="molecule type" value="Genomic_DNA"/>
</dbReference>